<evidence type="ECO:0000256" key="11">
    <source>
        <dbReference type="SAM" id="MobiDB-lite"/>
    </source>
</evidence>
<evidence type="ECO:0000313" key="14">
    <source>
        <dbReference type="Proteomes" id="UP000014760"/>
    </source>
</evidence>
<keyword evidence="4 10" id="KW-0805">Transcription regulation</keyword>
<dbReference type="FunFam" id="1.10.10.10:FF:000100">
    <property type="entry name" value="E2F transcription factor 8"/>
    <property type="match status" value="1"/>
</dbReference>
<keyword evidence="3" id="KW-0678">Repressor</keyword>
<evidence type="ECO:0000259" key="12">
    <source>
        <dbReference type="SMART" id="SM01372"/>
    </source>
</evidence>
<dbReference type="InterPro" id="IPR036390">
    <property type="entry name" value="WH_DNA-bd_sf"/>
</dbReference>
<dbReference type="PANTHER" id="PTHR12081:SF7">
    <property type="entry name" value="TRANSCRIPTION FACTOR EFL-3"/>
    <property type="match status" value="1"/>
</dbReference>
<evidence type="ECO:0000256" key="2">
    <source>
        <dbReference type="ARBA" id="ARBA00010940"/>
    </source>
</evidence>
<dbReference type="EMBL" id="AMQN01000160">
    <property type="status" value="NOT_ANNOTATED_CDS"/>
    <property type="molecule type" value="Genomic_DNA"/>
</dbReference>
<sequence>MMHDEPDLLESPLPMESPAESYFKRSASLLGYNPSKKTDPCLGTRFFTSRFTSNGSFVDSDIELKCSQESKLSVSELETMVVDNELLTPRPATPLPAGFGDQEDLMLPVTPTKPVCDDLGPPTPMANLKLLMSAVSPELRDRERSKEPFVDLHFNRSALKKRSLPLSELAPSSKKVCLEVDDLESEYGSEASAVENATSRKDRSLGLLCERFLQLFPEFPDPEHVLSLDDVAQTLGVGRRRIYDIVNVLESLDMVGRVAKNRYSWHGKTLLLETLGKIKAQGEREGVVRTLKEFQSIERNERGRKRKQTIDLPEQENTARDLVRKDNSLGVLSQKLVMFFLLCPTRVVSLDLAAKVLLEDSRADLTQTSKFKTKIRRLYDIANILTTLGLIRKVHSGEVGKKPAFEYVGPDPSLEVTPMRKANIQSHKTPLARHSSFDLICNVAEQARNQLYFESFKGAERKPPTADTKKQSRITVKKLHRSDQPIAKQVFRLDGQSSGRAVTLSESQINEVISVLKAKGENLLSEQLQQQAASRQQLQQPQCLKPIKTTNKPPTHKRPSPTVRALHLESPFSKESQVTNGNPMLSQTAPQSMTPTYFVTELPLKAVQSPFALSPCPSLCSDDSILNGINSPIAQGRNNRDLNTPVNSILHKPDIRVIKEGMSATRVSNAVSKVLHKTDVASPKIITFQTVTPQDIKFKSNPKSDLRPSAGNIINLGQLFASPNGSKPKAEVSHASIQDLSQVKSSVIIKRLPETAPPTGGLQTPIFRLTPSTFFQSTPSLSPAVGTKEHSSAGDSHGTARRLALHCEDI</sequence>
<evidence type="ECO:0000256" key="6">
    <source>
        <dbReference type="ARBA" id="ARBA00023159"/>
    </source>
</evidence>
<dbReference type="GO" id="GO:0000978">
    <property type="term" value="F:RNA polymerase II cis-regulatory region sequence-specific DNA binding"/>
    <property type="evidence" value="ECO:0007669"/>
    <property type="project" value="InterPro"/>
</dbReference>
<evidence type="ECO:0000256" key="7">
    <source>
        <dbReference type="ARBA" id="ARBA00023163"/>
    </source>
</evidence>
<dbReference type="GO" id="GO:0045892">
    <property type="term" value="P:negative regulation of DNA-templated transcription"/>
    <property type="evidence" value="ECO:0007669"/>
    <property type="project" value="UniProtKB-ARBA"/>
</dbReference>
<evidence type="ECO:0000256" key="5">
    <source>
        <dbReference type="ARBA" id="ARBA00023125"/>
    </source>
</evidence>
<dbReference type="Proteomes" id="UP000014760">
    <property type="component" value="Unassembled WGS sequence"/>
</dbReference>
<dbReference type="OrthoDB" id="5318at2759"/>
<dbReference type="EnsemblMetazoa" id="CapteT198117">
    <property type="protein sequence ID" value="CapteP198117"/>
    <property type="gene ID" value="CapteG198117"/>
</dbReference>
<feature type="region of interest" description="Disordered" evidence="11">
    <location>
        <begin position="535"/>
        <end position="561"/>
    </location>
</feature>
<dbReference type="SUPFAM" id="SSF46785">
    <property type="entry name" value="Winged helix' DNA-binding domain"/>
    <property type="match status" value="2"/>
</dbReference>
<reference evidence="14" key="1">
    <citation type="submission" date="2012-12" db="EMBL/GenBank/DDBJ databases">
        <authorList>
            <person name="Hellsten U."/>
            <person name="Grimwood J."/>
            <person name="Chapman J.A."/>
            <person name="Shapiro H."/>
            <person name="Aerts A."/>
            <person name="Otillar R.P."/>
            <person name="Terry A.Y."/>
            <person name="Boore J.L."/>
            <person name="Simakov O."/>
            <person name="Marletaz F."/>
            <person name="Cho S.-J."/>
            <person name="Edsinger-Gonzales E."/>
            <person name="Havlak P."/>
            <person name="Kuo D.-H."/>
            <person name="Larsson T."/>
            <person name="Lv J."/>
            <person name="Arendt D."/>
            <person name="Savage R."/>
            <person name="Osoegawa K."/>
            <person name="de Jong P."/>
            <person name="Lindberg D.R."/>
            <person name="Seaver E.C."/>
            <person name="Weisblat D.A."/>
            <person name="Putnam N.H."/>
            <person name="Grigoriev I.V."/>
            <person name="Rokhsar D.S."/>
        </authorList>
    </citation>
    <scope>NUCLEOTIDE SEQUENCE</scope>
    <source>
        <strain evidence="14">I ESC-2004</strain>
    </source>
</reference>
<dbReference type="FunFam" id="1.10.10.10:FF:000073">
    <property type="entry name" value="E2F transcription factor 8"/>
    <property type="match status" value="1"/>
</dbReference>
<feature type="domain" description="E2F/DP family winged-helix DNA-binding" evidence="12">
    <location>
        <begin position="200"/>
        <end position="267"/>
    </location>
</feature>
<dbReference type="AlphaFoldDB" id="X1ZYA9"/>
<comment type="similarity">
    <text evidence="2 10">Belongs to the E2F/DP family.</text>
</comment>
<keyword evidence="7 10" id="KW-0804">Transcription</keyword>
<dbReference type="SMART" id="SM01372">
    <property type="entry name" value="E2F_TDP"/>
    <property type="match status" value="2"/>
</dbReference>
<reference evidence="14" key="2">
    <citation type="journal article" date="2013" name="Nature">
        <title>Insights into bilaterian evolution from three spiralian genomes.</title>
        <authorList>
            <person name="Simakov O."/>
            <person name="Marletaz F."/>
            <person name="Cho S.J."/>
            <person name="Edsinger-Gonzales E."/>
            <person name="Havlak P."/>
            <person name="Hellsten U."/>
            <person name="Kuo D.H."/>
            <person name="Larsson T."/>
            <person name="Lv J."/>
            <person name="Arendt D."/>
            <person name="Savage R."/>
            <person name="Osoegawa K."/>
            <person name="de Jong P."/>
            <person name="Grimwood J."/>
            <person name="Chapman J.A."/>
            <person name="Shapiro H."/>
            <person name="Aerts A."/>
            <person name="Otillar R.P."/>
            <person name="Terry A.Y."/>
            <person name="Boore J.L."/>
            <person name="Grigoriev I.V."/>
            <person name="Lindberg D.R."/>
            <person name="Seaver E.C."/>
            <person name="Weisblat D.A."/>
            <person name="Putnam N.H."/>
            <person name="Rokhsar D.S."/>
        </authorList>
    </citation>
    <scope>NUCLEOTIDE SEQUENCE</scope>
    <source>
        <strain evidence="14">I ESC-2004</strain>
    </source>
</reference>
<organism evidence="13 14">
    <name type="scientific">Capitella teleta</name>
    <name type="common">Polychaete worm</name>
    <dbReference type="NCBI Taxonomy" id="283909"/>
    <lineage>
        <taxon>Eukaryota</taxon>
        <taxon>Metazoa</taxon>
        <taxon>Spiralia</taxon>
        <taxon>Lophotrochozoa</taxon>
        <taxon>Annelida</taxon>
        <taxon>Polychaeta</taxon>
        <taxon>Sedentaria</taxon>
        <taxon>Scolecida</taxon>
        <taxon>Capitellidae</taxon>
        <taxon>Capitella</taxon>
    </lineage>
</organism>
<evidence type="ECO:0000256" key="3">
    <source>
        <dbReference type="ARBA" id="ARBA00022491"/>
    </source>
</evidence>
<dbReference type="Gene3D" id="1.10.10.10">
    <property type="entry name" value="Winged helix-like DNA-binding domain superfamily/Winged helix DNA-binding domain"/>
    <property type="match status" value="2"/>
</dbReference>
<evidence type="ECO:0000313" key="13">
    <source>
        <dbReference type="EnsemblMetazoa" id="CapteP198117"/>
    </source>
</evidence>
<dbReference type="InterPro" id="IPR015633">
    <property type="entry name" value="E2F"/>
</dbReference>
<feature type="compositionally biased region" description="Low complexity" evidence="11">
    <location>
        <begin position="535"/>
        <end position="544"/>
    </location>
</feature>
<keyword evidence="5 10" id="KW-0238">DNA-binding</keyword>
<protein>
    <recommendedName>
        <fullName evidence="12">E2F/DP family winged-helix DNA-binding domain-containing protein</fullName>
    </recommendedName>
</protein>
<reference evidence="13" key="3">
    <citation type="submission" date="2015-06" db="UniProtKB">
        <authorList>
            <consortium name="EnsemblMetazoa"/>
        </authorList>
    </citation>
    <scope>IDENTIFICATION</scope>
</reference>
<name>X1ZYA9_CAPTE</name>
<evidence type="ECO:0000256" key="10">
    <source>
        <dbReference type="RuleBase" id="RU003796"/>
    </source>
</evidence>
<comment type="subcellular location">
    <subcellularLocation>
        <location evidence="1 10">Nucleus</location>
    </subcellularLocation>
</comment>
<proteinExistence type="inferred from homology"/>
<feature type="region of interest" description="Disordered" evidence="11">
    <location>
        <begin position="779"/>
        <end position="800"/>
    </location>
</feature>
<dbReference type="Pfam" id="PF02319">
    <property type="entry name" value="WHD_E2F_TDP"/>
    <property type="match status" value="2"/>
</dbReference>
<dbReference type="GO" id="GO:0090575">
    <property type="term" value="C:RNA polymerase II transcription regulator complex"/>
    <property type="evidence" value="ECO:0007669"/>
    <property type="project" value="TreeGrafter"/>
</dbReference>
<dbReference type="InterPro" id="IPR036388">
    <property type="entry name" value="WH-like_DNA-bd_sf"/>
</dbReference>
<evidence type="ECO:0000256" key="8">
    <source>
        <dbReference type="ARBA" id="ARBA00023242"/>
    </source>
</evidence>
<dbReference type="GO" id="GO:0000981">
    <property type="term" value="F:DNA-binding transcription factor activity, RNA polymerase II-specific"/>
    <property type="evidence" value="ECO:0007669"/>
    <property type="project" value="TreeGrafter"/>
</dbReference>
<evidence type="ECO:0000256" key="1">
    <source>
        <dbReference type="ARBA" id="ARBA00004123"/>
    </source>
</evidence>
<keyword evidence="8 10" id="KW-0539">Nucleus</keyword>
<keyword evidence="14" id="KW-1185">Reference proteome</keyword>
<keyword evidence="6" id="KW-0010">Activator</keyword>
<feature type="domain" description="E2F/DP family winged-helix DNA-binding" evidence="12">
    <location>
        <begin position="324"/>
        <end position="409"/>
    </location>
</feature>
<evidence type="ECO:0000256" key="4">
    <source>
        <dbReference type="ARBA" id="ARBA00023015"/>
    </source>
</evidence>
<keyword evidence="9" id="KW-0131">Cell cycle</keyword>
<dbReference type="PANTHER" id="PTHR12081">
    <property type="entry name" value="TRANSCRIPTION FACTOR E2F"/>
    <property type="match status" value="1"/>
</dbReference>
<dbReference type="InterPro" id="IPR003316">
    <property type="entry name" value="E2F_WHTH_DNA-bd_dom"/>
</dbReference>
<accession>X1ZYA9</accession>
<dbReference type="HOGENOM" id="CLU_348253_0_0_1"/>
<evidence type="ECO:0000256" key="9">
    <source>
        <dbReference type="ARBA" id="ARBA00023306"/>
    </source>
</evidence>